<evidence type="ECO:0000256" key="14">
    <source>
        <dbReference type="ARBA" id="ARBA00078796"/>
    </source>
</evidence>
<feature type="compositionally biased region" description="Basic and acidic residues" evidence="15">
    <location>
        <begin position="15"/>
        <end position="24"/>
    </location>
</feature>
<evidence type="ECO:0000256" key="13">
    <source>
        <dbReference type="ARBA" id="ARBA00023180"/>
    </source>
</evidence>
<feature type="transmembrane region" description="Helical" evidence="16">
    <location>
        <begin position="1413"/>
        <end position="1433"/>
    </location>
</feature>
<dbReference type="GO" id="GO:0046872">
    <property type="term" value="F:metal ion binding"/>
    <property type="evidence" value="ECO:0007669"/>
    <property type="project" value="UniProtKB-KW"/>
</dbReference>
<dbReference type="VEuPathDB" id="VectorBase:ASTEI20_039078"/>
<feature type="domain" description="Peptidase M28" evidence="17">
    <location>
        <begin position="154"/>
        <end position="347"/>
    </location>
</feature>
<evidence type="ECO:0000256" key="1">
    <source>
        <dbReference type="ARBA" id="ARBA00001947"/>
    </source>
</evidence>
<proteinExistence type="inferred from homology"/>
<evidence type="ECO:0000256" key="11">
    <source>
        <dbReference type="ARBA" id="ARBA00023049"/>
    </source>
</evidence>
<comment type="similarity">
    <text evidence="3">Belongs to the peptidase M28 family.</text>
</comment>
<dbReference type="InterPro" id="IPR045175">
    <property type="entry name" value="M28_fam"/>
</dbReference>
<keyword evidence="13" id="KW-0325">Glycoprotein</keyword>
<keyword evidence="7" id="KW-0378">Hydrolase</keyword>
<dbReference type="InterPro" id="IPR053973">
    <property type="entry name" value="ERMP1-like_C"/>
</dbReference>
<evidence type="ECO:0000256" key="6">
    <source>
        <dbReference type="ARBA" id="ARBA00022723"/>
    </source>
</evidence>
<dbReference type="EnsemblMetazoa" id="ASTEI03361-RA">
    <property type="protein sequence ID" value="ASTEI03361-PA"/>
    <property type="gene ID" value="ASTEI03361"/>
</dbReference>
<evidence type="ECO:0000256" key="2">
    <source>
        <dbReference type="ARBA" id="ARBA00004477"/>
    </source>
</evidence>
<dbReference type="Proteomes" id="UP000076408">
    <property type="component" value="Unassembled WGS sequence"/>
</dbReference>
<dbReference type="VEuPathDB" id="VectorBase:ASTEI03361"/>
<feature type="transmembrane region" description="Helical" evidence="16">
    <location>
        <begin position="556"/>
        <end position="577"/>
    </location>
</feature>
<feature type="transmembrane region" description="Helical" evidence="16">
    <location>
        <begin position="1309"/>
        <end position="1334"/>
    </location>
</feature>
<feature type="transmembrane region" description="Helical" evidence="16">
    <location>
        <begin position="501"/>
        <end position="521"/>
    </location>
</feature>
<feature type="domain" description="Endoplasmic reticulum metallopeptidase 1-like C-terminal" evidence="18">
    <location>
        <begin position="659"/>
        <end position="895"/>
    </location>
</feature>
<dbReference type="InterPro" id="IPR053974">
    <property type="entry name" value="ERMP1_1-A_TM"/>
</dbReference>
<keyword evidence="21" id="KW-1185">Reference proteome</keyword>
<accession>A0A182Y4H5</accession>
<feature type="region of interest" description="Disordered" evidence="15">
    <location>
        <begin position="1"/>
        <end position="24"/>
    </location>
</feature>
<keyword evidence="12 16" id="KW-0472">Membrane</keyword>
<evidence type="ECO:0000259" key="17">
    <source>
        <dbReference type="Pfam" id="PF04389"/>
    </source>
</evidence>
<keyword evidence="8" id="KW-0256">Endoplasmic reticulum</keyword>
<dbReference type="SUPFAM" id="SSF53187">
    <property type="entry name" value="Zn-dependent exopeptidases"/>
    <property type="match status" value="2"/>
</dbReference>
<evidence type="ECO:0000256" key="15">
    <source>
        <dbReference type="SAM" id="MobiDB-lite"/>
    </source>
</evidence>
<dbReference type="PANTHER" id="PTHR12147:SF22">
    <property type="entry name" value="ENDOPLASMIC RETICULUM METALLOPEPTIDASE 1"/>
    <property type="match status" value="1"/>
</dbReference>
<keyword evidence="4" id="KW-0645">Protease</keyword>
<feature type="domain" description="Endoplasmic reticulum metallopeptidase 1/1-A TM" evidence="19">
    <location>
        <begin position="423"/>
        <end position="643"/>
    </location>
</feature>
<keyword evidence="6" id="KW-0479">Metal-binding</keyword>
<dbReference type="Pfam" id="PF22249">
    <property type="entry name" value="ERMP1-TM"/>
    <property type="match status" value="2"/>
</dbReference>
<feature type="transmembrane region" description="Helical" evidence="16">
    <location>
        <begin position="597"/>
        <end position="621"/>
    </location>
</feature>
<evidence type="ECO:0000256" key="5">
    <source>
        <dbReference type="ARBA" id="ARBA00022692"/>
    </source>
</evidence>
<dbReference type="Gene3D" id="3.40.630.10">
    <property type="entry name" value="Zn peptidases"/>
    <property type="match status" value="2"/>
</dbReference>
<feature type="transmembrane region" description="Helical" evidence="16">
    <location>
        <begin position="1515"/>
        <end position="1536"/>
    </location>
</feature>
<sequence length="1792" mass="198790">MAGGSTKVRSKVKVKAAEDHSPTREDAVNLHQLEAQHGILGIVLLLFCGTVSSYLCTYLPEALTAADLHLHPTAFIAERAWDNLQVLNDFGPKPTGSEANELGAADYIRREIAKVQATAHATQLVETSHQTISGAYPIAFLSNPLTSVYRNAQNLVVRLAGRDGDGGALMLNCHYDTVASSPGASDDGGSCAVMLEILRVLSRAPVRTRHSIVFLFNGAEETPLQAAHGFVSQHGWAGEVRAFLNLESAGSGGKEQLFQAGPQHPWLIEAYGRAVRHPAAQTVSEEIFQSGIIPSDTDFRIFRDFGNVPGMDFAHTINGYRYHTRYDTIDYLSLPVLQRTGDNILALTRELANGDELSRVATDTNLAEGYSVFFDVLGLFFVHYSLSAARIINVTLAVLSLLLPLMELCRPVRRVGESDIFKQTFVGLLGTVCGTVASVLVVLIIANRLDAIGRAMSWFSTPYLILGLYGCPVILVHCFAHRLCGHWFADKKSVLNLTQTVRARLVGVNLFWTLLIIPLTLANIRSAYIFVVIQLLSLLSTMLTSVLGYQHQPRRWLALHLAFQVPTLLWATNFYHLLLKLFVPITGRMGAGTNPEYLVALLVACGGLLCVSYLVPLVGLLKQTSELTARLTVFAMIAFLLGCCTQVGFPYRDESNGEPSVQRHYVTHTLQEVHDNAGTVLQRSGFLFREMDRNALRVIRGVAKPSEAVPMRQMETCRTMLFCGVPFYSIWHQIRFDNYWLEGTPPDLEHHTLPTFELLTIKQRSSTVRQYSFNISHRFQTCVQSALIIAPKPGVRLVAWSLMDSVPGTIEFNGEQAHFVLITYGLADEAPWPVSFNFEYDPDNVPREEDGDDGKLFDVSWVNTYWEYASKHTDDFRKLIEQFPEWAHVIPSVAVLLPSSSASVRKMKSKESNYDPNIHRLPWYGGLLLIGLVAFCGTGSYLSFFYLPPALTEADLASHPFAFNGARAWDSLTRLDALGPKPTGSRANEELAVQLLEQEFAQLNASRHPAQEVLYEKQIVSGQYGINFFGSQLTSVYRRVQNLIVKLAGREDQHALMLNCHFDSVASSPGASDDCGSCAVMLELLRVLSRAPERNRHPVVFLFNGAEETPLQASHGFITGHRWAQQVRAFLNLESAGSGGKELLFQSGPKHPWLIEAYSRAVRHPFGQAIGEEIFQSGLIPSDTDFRIFRDFGHIPGLDFAHIFNGYRYHTRYDSVKYLSPAVLQRTGDNVLSLVRLLANGDQLARSVGEPSEGTMVFFDFLGIFFISYSAIEGTVLNVIVSIVALLVGYWSVLSCVGWRNWRSMGLEMLHGCVATLVGAGAAIGVNLATAFALDYAADRSMSWYSSSWLVIGLYCVPSLLLLFVVHREFHRLFSKAKTVLSLTLTVQARITGVSLFWSLITLGATAYGLRSAYIIVVLLTLSLLSTVLITVLKLQSFPSGYWLTIYLIVQCVALLWTTQFYHIFSNIFIPISGRSGATENPDLIISTVAAACTIFATSFLVPLVNLLRKPYRTIGTLFALFLVTLTLATVTPVGFPYTAPGATPADAPKVQRILAQHTVRQFFQPNDTRTIRFTDAGYLFRLWDRHNERTVRAVLEARYGNGTGSSALDPTHLPECKTEIFCGMPVSAVRFDSLWSPQIQNRPNTPDMVQLSLNGWQLVQRTSNSSRIKLAFSLKGSFQSSLLVRPRRNVTLHDWNLTSDVPAQLAAGKHKAYFVLITHGLAGEPMTLMLELEATSNPADSMNAPLVDISVTSNFWEYHEHFTDEFRRFVSSFPGWAHVVPSVTVTNVYSF</sequence>
<feature type="transmembrane region" description="Helical" evidence="16">
    <location>
        <begin position="1485"/>
        <end position="1508"/>
    </location>
</feature>
<dbReference type="VEuPathDB" id="VectorBase:ASTEI20_031775"/>
<dbReference type="VEuPathDB" id="VectorBase:ASTE008124"/>
<evidence type="ECO:0000256" key="9">
    <source>
        <dbReference type="ARBA" id="ARBA00022833"/>
    </source>
</evidence>
<evidence type="ECO:0000313" key="20">
    <source>
        <dbReference type="EnsemblMetazoa" id="ASTEI03361-PA"/>
    </source>
</evidence>
<keyword evidence="11" id="KW-0482">Metalloprotease</keyword>
<evidence type="ECO:0000256" key="10">
    <source>
        <dbReference type="ARBA" id="ARBA00022989"/>
    </source>
</evidence>
<feature type="transmembrane region" description="Helical" evidence="16">
    <location>
        <begin position="424"/>
        <end position="446"/>
    </location>
</feature>
<evidence type="ECO:0000256" key="3">
    <source>
        <dbReference type="ARBA" id="ARBA00010918"/>
    </source>
</evidence>
<evidence type="ECO:0000256" key="7">
    <source>
        <dbReference type="ARBA" id="ARBA00022801"/>
    </source>
</evidence>
<feature type="domain" description="Peptidase M28" evidence="17">
    <location>
        <begin position="1042"/>
        <end position="1234"/>
    </location>
</feature>
<reference evidence="21" key="1">
    <citation type="journal article" date="2014" name="Genome Biol.">
        <title>Genome analysis of a major urban malaria vector mosquito, Anopheles stephensi.</title>
        <authorList>
            <person name="Jiang X."/>
            <person name="Peery A."/>
            <person name="Hall A.B."/>
            <person name="Sharma A."/>
            <person name="Chen X.G."/>
            <person name="Waterhouse R.M."/>
            <person name="Komissarov A."/>
            <person name="Riehle M.M."/>
            <person name="Shouche Y."/>
            <person name="Sharakhova M.V."/>
            <person name="Lawson D."/>
            <person name="Pakpour N."/>
            <person name="Arensburger P."/>
            <person name="Davidson V.L."/>
            <person name="Eiglmeier K."/>
            <person name="Emrich S."/>
            <person name="George P."/>
            <person name="Kennedy R.C."/>
            <person name="Mane S.P."/>
            <person name="Maslen G."/>
            <person name="Oringanje C."/>
            <person name="Qi Y."/>
            <person name="Settlage R."/>
            <person name="Tojo M."/>
            <person name="Tubio J.M."/>
            <person name="Unger M.F."/>
            <person name="Wang B."/>
            <person name="Vernick K.D."/>
            <person name="Ribeiro J.M."/>
            <person name="James A.A."/>
            <person name="Michel K."/>
            <person name="Riehle M.A."/>
            <person name="Luckhart S."/>
            <person name="Sharakhov I.V."/>
            <person name="Tu Z."/>
        </authorList>
    </citation>
    <scope>NUCLEOTIDE SEQUENCE [LARGE SCALE GENOMIC DNA]</scope>
    <source>
        <strain evidence="21">Indian</strain>
    </source>
</reference>
<organism evidence="20 21">
    <name type="scientific">Anopheles stephensi</name>
    <name type="common">Indo-Pakistan malaria mosquito</name>
    <dbReference type="NCBI Taxonomy" id="30069"/>
    <lineage>
        <taxon>Eukaryota</taxon>
        <taxon>Metazoa</taxon>
        <taxon>Ecdysozoa</taxon>
        <taxon>Arthropoda</taxon>
        <taxon>Hexapoda</taxon>
        <taxon>Insecta</taxon>
        <taxon>Pterygota</taxon>
        <taxon>Neoptera</taxon>
        <taxon>Endopterygota</taxon>
        <taxon>Diptera</taxon>
        <taxon>Nematocera</taxon>
        <taxon>Culicoidea</taxon>
        <taxon>Culicidae</taxon>
        <taxon>Anophelinae</taxon>
        <taxon>Anopheles</taxon>
    </lineage>
</organism>
<dbReference type="GO" id="GO:0006508">
    <property type="term" value="P:proteolysis"/>
    <property type="evidence" value="ECO:0007669"/>
    <property type="project" value="UniProtKB-KW"/>
</dbReference>
<dbReference type="PANTHER" id="PTHR12147">
    <property type="entry name" value="METALLOPEPTIDASE M28 FAMILY MEMBER"/>
    <property type="match status" value="1"/>
</dbReference>
<keyword evidence="10 16" id="KW-1133">Transmembrane helix</keyword>
<feature type="domain" description="Endoplasmic reticulum metallopeptidase 1/1-A TM" evidence="19">
    <location>
        <begin position="1339"/>
        <end position="1528"/>
    </location>
</feature>
<feature type="transmembrane region" description="Helical" evidence="16">
    <location>
        <begin position="381"/>
        <end position="403"/>
    </location>
</feature>
<comment type="subcellular location">
    <subcellularLocation>
        <location evidence="2">Endoplasmic reticulum membrane</location>
        <topology evidence="2">Multi-pass membrane protein</topology>
    </subcellularLocation>
</comment>
<feature type="transmembrane region" description="Helical" evidence="16">
    <location>
        <begin position="1278"/>
        <end position="1297"/>
    </location>
</feature>
<evidence type="ECO:0000259" key="18">
    <source>
        <dbReference type="Pfam" id="PF22248"/>
    </source>
</evidence>
<feature type="transmembrane region" description="Helical" evidence="16">
    <location>
        <begin position="1379"/>
        <end position="1401"/>
    </location>
</feature>
<dbReference type="GO" id="GO:0008235">
    <property type="term" value="F:metalloexopeptidase activity"/>
    <property type="evidence" value="ECO:0007669"/>
    <property type="project" value="InterPro"/>
</dbReference>
<dbReference type="Pfam" id="PF22248">
    <property type="entry name" value="ERMP1_C"/>
    <property type="match status" value="2"/>
</dbReference>
<dbReference type="OMA" id="WSFDQTP"/>
<feature type="domain" description="Endoplasmic reticulum metallopeptidase 1-like C-terminal" evidence="18">
    <location>
        <begin position="1549"/>
        <end position="1790"/>
    </location>
</feature>
<evidence type="ECO:0000256" key="4">
    <source>
        <dbReference type="ARBA" id="ARBA00022670"/>
    </source>
</evidence>
<dbReference type="InterPro" id="IPR048024">
    <property type="entry name" value="Fxna-like_M28_dom"/>
</dbReference>
<dbReference type="CDD" id="cd03875">
    <property type="entry name" value="M28_Fxna_like"/>
    <property type="match status" value="2"/>
</dbReference>
<feature type="transmembrane region" description="Helical" evidence="16">
    <location>
        <begin position="458"/>
        <end position="480"/>
    </location>
</feature>
<feature type="transmembrane region" description="Helical" evidence="16">
    <location>
        <begin position="1346"/>
        <end position="1367"/>
    </location>
</feature>
<evidence type="ECO:0000256" key="8">
    <source>
        <dbReference type="ARBA" id="ARBA00022824"/>
    </source>
</evidence>
<feature type="transmembrane region" description="Helical" evidence="16">
    <location>
        <begin position="527"/>
        <end position="549"/>
    </location>
</feature>
<dbReference type="Pfam" id="PF04389">
    <property type="entry name" value="Peptidase_M28"/>
    <property type="match status" value="2"/>
</dbReference>
<reference evidence="20" key="2">
    <citation type="submission" date="2020-05" db="UniProtKB">
        <authorList>
            <consortium name="EnsemblMetazoa"/>
        </authorList>
    </citation>
    <scope>IDENTIFICATION</scope>
    <source>
        <strain evidence="20">Indian</strain>
    </source>
</reference>
<keyword evidence="5 16" id="KW-0812">Transmembrane</keyword>
<comment type="cofactor">
    <cofactor evidence="1">
        <name>Zn(2+)</name>
        <dbReference type="ChEBI" id="CHEBI:29105"/>
    </cofactor>
</comment>
<feature type="transmembrane region" description="Helical" evidence="16">
    <location>
        <begin position="1445"/>
        <end position="1465"/>
    </location>
</feature>
<name>A0A182Y4H5_ANOST</name>
<dbReference type="FunFam" id="3.40.630.10:FF:000008">
    <property type="entry name" value="Endoplasmic reticulum metallopeptidase 1"/>
    <property type="match status" value="2"/>
</dbReference>
<keyword evidence="9" id="KW-0862">Zinc</keyword>
<evidence type="ECO:0000313" key="21">
    <source>
        <dbReference type="Proteomes" id="UP000076408"/>
    </source>
</evidence>
<protein>
    <recommendedName>
        <fullName evidence="14">FXNA-like protease</fullName>
    </recommendedName>
</protein>
<evidence type="ECO:0000256" key="12">
    <source>
        <dbReference type="ARBA" id="ARBA00023136"/>
    </source>
</evidence>
<feature type="transmembrane region" description="Helical" evidence="16">
    <location>
        <begin position="633"/>
        <end position="651"/>
    </location>
</feature>
<evidence type="ECO:0000256" key="16">
    <source>
        <dbReference type="SAM" id="Phobius"/>
    </source>
</evidence>
<feature type="transmembrane region" description="Helical" evidence="16">
    <location>
        <begin position="923"/>
        <end position="947"/>
    </location>
</feature>
<dbReference type="InterPro" id="IPR007484">
    <property type="entry name" value="Peptidase_M28"/>
</dbReference>
<dbReference type="GO" id="GO:0005789">
    <property type="term" value="C:endoplasmic reticulum membrane"/>
    <property type="evidence" value="ECO:0007669"/>
    <property type="project" value="UniProtKB-SubCell"/>
</dbReference>
<evidence type="ECO:0000259" key="19">
    <source>
        <dbReference type="Pfam" id="PF22249"/>
    </source>
</evidence>
<dbReference type="STRING" id="30069.A0A182Y4H5"/>